<protein>
    <submittedName>
        <fullName evidence="1">Uncharacterized protein</fullName>
    </submittedName>
</protein>
<name>A0A8B6ELZ7_MYTGA</name>
<organism evidence="1 2">
    <name type="scientific">Mytilus galloprovincialis</name>
    <name type="common">Mediterranean mussel</name>
    <dbReference type="NCBI Taxonomy" id="29158"/>
    <lineage>
        <taxon>Eukaryota</taxon>
        <taxon>Metazoa</taxon>
        <taxon>Spiralia</taxon>
        <taxon>Lophotrochozoa</taxon>
        <taxon>Mollusca</taxon>
        <taxon>Bivalvia</taxon>
        <taxon>Autobranchia</taxon>
        <taxon>Pteriomorphia</taxon>
        <taxon>Mytilida</taxon>
        <taxon>Mytiloidea</taxon>
        <taxon>Mytilidae</taxon>
        <taxon>Mytilinae</taxon>
        <taxon>Mytilus</taxon>
    </lineage>
</organism>
<dbReference type="InterPro" id="IPR051055">
    <property type="entry name" value="PIF1_helicase"/>
</dbReference>
<accession>A0A8B6ELZ7</accession>
<keyword evidence="2" id="KW-1185">Reference proteome</keyword>
<dbReference type="OrthoDB" id="6152543at2759"/>
<proteinExistence type="predicted"/>
<dbReference type="PANTHER" id="PTHR47642:SF3">
    <property type="entry name" value="ATP-DEPENDENT DNA HELICASE"/>
    <property type="match status" value="1"/>
</dbReference>
<evidence type="ECO:0000313" key="2">
    <source>
        <dbReference type="Proteomes" id="UP000596742"/>
    </source>
</evidence>
<reference evidence="1" key="1">
    <citation type="submission" date="2018-11" db="EMBL/GenBank/DDBJ databases">
        <authorList>
            <person name="Alioto T."/>
            <person name="Alioto T."/>
        </authorList>
    </citation>
    <scope>NUCLEOTIDE SEQUENCE</scope>
</reference>
<dbReference type="EMBL" id="UYJE01005350">
    <property type="protein sequence ID" value="VDI36519.1"/>
    <property type="molecule type" value="Genomic_DNA"/>
</dbReference>
<dbReference type="PANTHER" id="PTHR47642">
    <property type="entry name" value="ATP-DEPENDENT DNA HELICASE"/>
    <property type="match status" value="1"/>
</dbReference>
<evidence type="ECO:0000313" key="1">
    <source>
        <dbReference type="EMBL" id="VDI36519.1"/>
    </source>
</evidence>
<dbReference type="AlphaFoldDB" id="A0A8B6ELZ7"/>
<dbReference type="Proteomes" id="UP000596742">
    <property type="component" value="Unassembled WGS sequence"/>
</dbReference>
<comment type="caution">
    <text evidence="1">The sequence shown here is derived from an EMBL/GenBank/DDBJ whole genome shotgun (WGS) entry which is preliminary data.</text>
</comment>
<gene>
    <name evidence="1" type="ORF">MGAL_10B028304</name>
</gene>
<sequence>MKLCIESKLIEAQDFQKDKTYGKFTLKKVHCKKSDVCLPTSILLAEGARVMLIKKEDTADGLVNGVMGTVIYIKDFSPNSLPSNIYIHFDNERVGRNAKVKKIISGKRCVGLRPSSEGIPFSNCVRKQFPLKFQMMQQKTETSIDQKTNVKLIESADVKVDGETCKTQKESSPRYFVIRKVMPLLFSGADLANSRGQGLTTSKDGDFRPTLDKTRVKKPKIMLGQDKTRQFITT</sequence>